<dbReference type="Pfam" id="PF13639">
    <property type="entry name" value="zf-RING_2"/>
    <property type="match status" value="1"/>
</dbReference>
<feature type="compositionally biased region" description="Basic and acidic residues" evidence="5">
    <location>
        <begin position="119"/>
        <end position="167"/>
    </location>
</feature>
<proteinExistence type="predicted"/>
<keyword evidence="2 4" id="KW-0863">Zinc-finger</keyword>
<dbReference type="Proteomes" id="UP001530315">
    <property type="component" value="Unassembled WGS sequence"/>
</dbReference>
<feature type="compositionally biased region" description="Basic and acidic residues" evidence="5">
    <location>
        <begin position="330"/>
        <end position="343"/>
    </location>
</feature>
<protein>
    <recommendedName>
        <fullName evidence="6">RING-type domain-containing protein</fullName>
    </recommendedName>
</protein>
<evidence type="ECO:0000256" key="1">
    <source>
        <dbReference type="ARBA" id="ARBA00022723"/>
    </source>
</evidence>
<feature type="region of interest" description="Disordered" evidence="5">
    <location>
        <begin position="222"/>
        <end position="245"/>
    </location>
</feature>
<evidence type="ECO:0000256" key="4">
    <source>
        <dbReference type="PROSITE-ProRule" id="PRU00175"/>
    </source>
</evidence>
<keyword evidence="8" id="KW-1185">Reference proteome</keyword>
<reference evidence="7 8" key="1">
    <citation type="submission" date="2024-10" db="EMBL/GenBank/DDBJ databases">
        <title>Updated reference genomes for cyclostephanoid diatoms.</title>
        <authorList>
            <person name="Roberts W.R."/>
            <person name="Alverson A.J."/>
        </authorList>
    </citation>
    <scope>NUCLEOTIDE SEQUENCE [LARGE SCALE GENOMIC DNA]</scope>
    <source>
        <strain evidence="7 8">AJA276-08</strain>
    </source>
</reference>
<dbReference type="Gene3D" id="3.30.40.10">
    <property type="entry name" value="Zinc/RING finger domain, C3HC4 (zinc finger)"/>
    <property type="match status" value="1"/>
</dbReference>
<evidence type="ECO:0000256" key="5">
    <source>
        <dbReference type="SAM" id="MobiDB-lite"/>
    </source>
</evidence>
<dbReference type="PANTHER" id="PTHR45969">
    <property type="entry name" value="RING ZINC FINGER PROTEIN-RELATED"/>
    <property type="match status" value="1"/>
</dbReference>
<comment type="caution">
    <text evidence="7">The sequence shown here is derived from an EMBL/GenBank/DDBJ whole genome shotgun (WGS) entry which is preliminary data.</text>
</comment>
<dbReference type="SUPFAM" id="SSF57850">
    <property type="entry name" value="RING/U-box"/>
    <property type="match status" value="1"/>
</dbReference>
<dbReference type="InterPro" id="IPR013083">
    <property type="entry name" value="Znf_RING/FYVE/PHD"/>
</dbReference>
<evidence type="ECO:0000259" key="6">
    <source>
        <dbReference type="PROSITE" id="PS50089"/>
    </source>
</evidence>
<evidence type="ECO:0000313" key="7">
    <source>
        <dbReference type="EMBL" id="KAL3796993.1"/>
    </source>
</evidence>
<dbReference type="GO" id="GO:0008270">
    <property type="term" value="F:zinc ion binding"/>
    <property type="evidence" value="ECO:0007669"/>
    <property type="project" value="UniProtKB-KW"/>
</dbReference>
<feature type="compositionally biased region" description="Acidic residues" evidence="5">
    <location>
        <begin position="77"/>
        <end position="86"/>
    </location>
</feature>
<dbReference type="PANTHER" id="PTHR45969:SF69">
    <property type="entry name" value="FINGER DOMAIN PROTEIN, PUTATIVE (AFU_ORTHOLOGUE AFUA_3G12190)-RELATED"/>
    <property type="match status" value="1"/>
</dbReference>
<feature type="region of interest" description="Disordered" evidence="5">
    <location>
        <begin position="77"/>
        <end position="176"/>
    </location>
</feature>
<organism evidence="7 8">
    <name type="scientific">Stephanodiscus triporus</name>
    <dbReference type="NCBI Taxonomy" id="2934178"/>
    <lineage>
        <taxon>Eukaryota</taxon>
        <taxon>Sar</taxon>
        <taxon>Stramenopiles</taxon>
        <taxon>Ochrophyta</taxon>
        <taxon>Bacillariophyta</taxon>
        <taxon>Coscinodiscophyceae</taxon>
        <taxon>Thalassiosirophycidae</taxon>
        <taxon>Stephanodiscales</taxon>
        <taxon>Stephanodiscaceae</taxon>
        <taxon>Stephanodiscus</taxon>
    </lineage>
</organism>
<accession>A0ABD3QA95</accession>
<dbReference type="PROSITE" id="PS50089">
    <property type="entry name" value="ZF_RING_2"/>
    <property type="match status" value="1"/>
</dbReference>
<feature type="compositionally biased region" description="Basic and acidic residues" evidence="5">
    <location>
        <begin position="95"/>
        <end position="108"/>
    </location>
</feature>
<feature type="region of interest" description="Disordered" evidence="5">
    <location>
        <begin position="327"/>
        <end position="351"/>
    </location>
</feature>
<feature type="compositionally biased region" description="Polar residues" evidence="5">
    <location>
        <begin position="222"/>
        <end position="242"/>
    </location>
</feature>
<gene>
    <name evidence="7" type="ORF">ACHAW5_002763</name>
</gene>
<name>A0ABD3QA95_9STRA</name>
<dbReference type="AlphaFoldDB" id="A0ABD3QA95"/>
<evidence type="ECO:0000256" key="2">
    <source>
        <dbReference type="ARBA" id="ARBA00022771"/>
    </source>
</evidence>
<dbReference type="InterPro" id="IPR001841">
    <property type="entry name" value="Znf_RING"/>
</dbReference>
<keyword evidence="3" id="KW-0862">Zinc</keyword>
<sequence>MDPDGEFLHRVIERIEAERSRIEAEREATRETPKDREARLRVAFERGMAVWELDDGHFLPPEGCHAVGTIREELIEDDNDDDEDNENANRGNQRAVEDDRRRRDSRYGDEEEDANAPLRPRDDREGGGASEGHELVSADVTDNRGGEGEWAGARRRDGDGAVGRDENAADAPRGCYGSDFDGAADDCVGEAGDEENATTVGESTPVADIVPEQEYLYLNTRSNTGGSCDPDSSSARRSTVLKSKSMELKPPTTAAYAAPQDSHKIHNHCAICLCKYERGDFIVTSCNDGCPHAFHQECIVEWLARMQDGTPCPLCRRTFVELDAYNPDDGTAREVPGEAERQRRERRRRSIESGIQRGRVFDMSVINFG</sequence>
<keyword evidence="1" id="KW-0479">Metal-binding</keyword>
<feature type="domain" description="RING-type" evidence="6">
    <location>
        <begin position="269"/>
        <end position="316"/>
    </location>
</feature>
<dbReference type="EMBL" id="JALLAZ020000362">
    <property type="protein sequence ID" value="KAL3796993.1"/>
    <property type="molecule type" value="Genomic_DNA"/>
</dbReference>
<evidence type="ECO:0000313" key="8">
    <source>
        <dbReference type="Proteomes" id="UP001530315"/>
    </source>
</evidence>
<evidence type="ECO:0000256" key="3">
    <source>
        <dbReference type="ARBA" id="ARBA00022833"/>
    </source>
</evidence>